<gene>
    <name evidence="3" type="ORF">G7B40_033195</name>
</gene>
<reference evidence="4" key="1">
    <citation type="journal article" date="2021" name="Science">
        <title>Hunting the eagle killer: A cyanobacterial neurotoxin causes vacuolar myelinopathy.</title>
        <authorList>
            <person name="Breinlinger S."/>
            <person name="Phillips T.J."/>
            <person name="Haram B.N."/>
            <person name="Mares J."/>
            <person name="Martinez Yerena J.A."/>
            <person name="Hrouzek P."/>
            <person name="Sobotka R."/>
            <person name="Henderson W.M."/>
            <person name="Schmieder P."/>
            <person name="Williams S.M."/>
            <person name="Lauderdale J.D."/>
            <person name="Wilde H.D."/>
            <person name="Gerrin W."/>
            <person name="Kust A."/>
            <person name="Washington J.W."/>
            <person name="Wagner C."/>
            <person name="Geier B."/>
            <person name="Liebeke M."/>
            <person name="Enke H."/>
            <person name="Niedermeyer T.H.J."/>
            <person name="Wilde S.B."/>
        </authorList>
    </citation>
    <scope>NUCLEOTIDE SEQUENCE [LARGE SCALE GENOMIC DNA]</scope>
    <source>
        <strain evidence="4">Thurmond2011</strain>
    </source>
</reference>
<dbReference type="EMBL" id="JAALHA020000024">
    <property type="protein sequence ID" value="MDR9899382.1"/>
    <property type="molecule type" value="Genomic_DNA"/>
</dbReference>
<evidence type="ECO:0000313" key="3">
    <source>
        <dbReference type="EMBL" id="MDR9899382.1"/>
    </source>
</evidence>
<proteinExistence type="predicted"/>
<dbReference type="AlphaFoldDB" id="A0AAP5IFU2"/>
<dbReference type="Pfam" id="PF20005">
    <property type="entry name" value="fvmX7"/>
    <property type="match status" value="1"/>
</dbReference>
<evidence type="ECO:0000313" key="4">
    <source>
        <dbReference type="Proteomes" id="UP000667802"/>
    </source>
</evidence>
<keyword evidence="4" id="KW-1185">Reference proteome</keyword>
<feature type="domain" description="FtsH ternary system" evidence="2">
    <location>
        <begin position="46"/>
        <end position="468"/>
    </location>
</feature>
<dbReference type="RefSeq" id="WP_208341289.1">
    <property type="nucleotide sequence ID" value="NZ_CAWQFN010000855.1"/>
</dbReference>
<comment type="caution">
    <text evidence="3">The sequence shown here is derived from an EMBL/GenBank/DDBJ whole genome shotgun (WGS) entry which is preliminary data.</text>
</comment>
<evidence type="ECO:0000256" key="1">
    <source>
        <dbReference type="SAM" id="MobiDB-lite"/>
    </source>
</evidence>
<feature type="compositionally biased region" description="Basic and acidic residues" evidence="1">
    <location>
        <begin position="1"/>
        <end position="19"/>
    </location>
</feature>
<organism evidence="3 4">
    <name type="scientific">Aetokthonos hydrillicola Thurmond2011</name>
    <dbReference type="NCBI Taxonomy" id="2712845"/>
    <lineage>
        <taxon>Bacteria</taxon>
        <taxon>Bacillati</taxon>
        <taxon>Cyanobacteriota</taxon>
        <taxon>Cyanophyceae</taxon>
        <taxon>Nostocales</taxon>
        <taxon>Hapalosiphonaceae</taxon>
        <taxon>Aetokthonos</taxon>
    </lineage>
</organism>
<feature type="compositionally biased region" description="Pro residues" evidence="1">
    <location>
        <begin position="20"/>
        <end position="37"/>
    </location>
</feature>
<accession>A0AAP5IFU2</accession>
<feature type="region of interest" description="Disordered" evidence="1">
    <location>
        <begin position="1"/>
        <end position="45"/>
    </location>
</feature>
<protein>
    <recommendedName>
        <fullName evidence="2">FtsH ternary system domain-containing protein</fullName>
    </recommendedName>
</protein>
<name>A0AAP5IFU2_9CYAN</name>
<dbReference type="InterPro" id="IPR045486">
    <property type="entry name" value="fvmX7"/>
</dbReference>
<sequence length="542" mass="59017">MSDKPKFTIRRVTPEEKPPSEPSPPPQKQQQTPPPSSTTPTSTGGVFPSANSVLAFLGSFFGTTLSETAVVRRTPQRTWWVEVAIPSNRIAPLIWAAGGRPFACQNQQWIALSLSGDIPPDASNSEKLDVSSWAIVDLAQLFAEASLPPSRYRGATVLDIITPGSLGRWILRRATALGLEVTITPALQYPLNNQQHKGSGVLLLQMRLPEGQRQRRSPKNRPISPALVHRLTSLPYTTVAASSSDTDRPRILVDVRQRLSLAPSLIEPMIPESEIWVLGTPDVGNWRVITTGDQVDGSLLLDAPELPQAISPILNKPQLPAPIPVQLVPRPGTGRQVDAVLIDDTELPWLRKLLMGRPIGEMAFLLPGAGYHLLTAPGGLPAQIPLGIPLVCTGSGAFYLELGMDFYPPLPDAACQERFQLNSQTAVVVARNQTYRFNTAQMIPAWALWVGEAPKVQEDLSPQGKKLLNSIPQQLQQQESKKGILNIFKPKQTKRVEGVGLLEQAQQAELKGDLVHAATLLEQAGYPAQAGRLYERMAIGGK</sequence>
<dbReference type="Proteomes" id="UP000667802">
    <property type="component" value="Unassembled WGS sequence"/>
</dbReference>
<evidence type="ECO:0000259" key="2">
    <source>
        <dbReference type="Pfam" id="PF20005"/>
    </source>
</evidence>